<dbReference type="Proteomes" id="UP000006247">
    <property type="component" value="Unassembled WGS sequence"/>
</dbReference>
<reference evidence="1 2" key="1">
    <citation type="submission" date="2009-01" db="EMBL/GenBank/DDBJ databases">
        <authorList>
            <person name="Fulton L."/>
            <person name="Clifton S."/>
            <person name="Chinwalla A.T."/>
            <person name="Mitreva M."/>
            <person name="Sodergren E."/>
            <person name="Weinstock G."/>
            <person name="Clifton S."/>
            <person name="Dooling D.J."/>
            <person name="Fulton B."/>
            <person name="Minx P."/>
            <person name="Pepin K.H."/>
            <person name="Johnson M."/>
            <person name="Bhonagiri V."/>
            <person name="Nash W.E."/>
            <person name="Mardis E.R."/>
            <person name="Wilson R.K."/>
        </authorList>
    </citation>
    <scope>NUCLEOTIDE SEQUENCE [LARGE SCALE GENOMIC DNA]</scope>
    <source>
        <strain evidence="1 2">ATCC 33806</strain>
    </source>
</reference>
<evidence type="ECO:0000313" key="1">
    <source>
        <dbReference type="EMBL" id="EEG26246.1"/>
    </source>
</evidence>
<name>C0E561_9CORY</name>
<dbReference type="EMBL" id="ACEB01000031">
    <property type="protein sequence ID" value="EEG26246.1"/>
    <property type="molecule type" value="Genomic_DNA"/>
</dbReference>
<comment type="caution">
    <text evidence="1">The sequence shown here is derived from an EMBL/GenBank/DDBJ whole genome shotgun (WGS) entry which is preliminary data.</text>
</comment>
<sequence>MGRGSFRRRKAREIQGILIKITLTRTVIHTPQLPPVKQEKTQVSKK</sequence>
<evidence type="ECO:0000313" key="2">
    <source>
        <dbReference type="Proteomes" id="UP000006247"/>
    </source>
</evidence>
<dbReference type="HOGENOM" id="CLU_3182621_0_0_11"/>
<proteinExistence type="predicted"/>
<dbReference type="AlphaFoldDB" id="C0E561"/>
<organism evidence="1 2">
    <name type="scientific">Corynebacterium matruchotii ATCC 33806</name>
    <dbReference type="NCBI Taxonomy" id="566549"/>
    <lineage>
        <taxon>Bacteria</taxon>
        <taxon>Bacillati</taxon>
        <taxon>Actinomycetota</taxon>
        <taxon>Actinomycetes</taxon>
        <taxon>Mycobacteriales</taxon>
        <taxon>Corynebacteriaceae</taxon>
        <taxon>Corynebacterium</taxon>
    </lineage>
</organism>
<protein>
    <submittedName>
        <fullName evidence="1">Uncharacterized protein</fullName>
    </submittedName>
</protein>
<gene>
    <name evidence="1" type="ORF">CORMATOL_02137</name>
</gene>
<accession>C0E561</accession>